<evidence type="ECO:0000313" key="7">
    <source>
        <dbReference type="Proteomes" id="UP000229740"/>
    </source>
</evidence>
<dbReference type="Proteomes" id="UP000229740">
    <property type="component" value="Unassembled WGS sequence"/>
</dbReference>
<comment type="similarity">
    <text evidence="2 4">Belongs to the pyridoxal phosphate-binding protein YggS/PROSC family.</text>
</comment>
<name>A0A2G6E4U7_9BACT</name>
<gene>
    <name evidence="6" type="ORF">CSB45_09850</name>
</gene>
<evidence type="ECO:0000256" key="2">
    <source>
        <dbReference type="HAMAP-Rule" id="MF_02087"/>
    </source>
</evidence>
<evidence type="ECO:0000259" key="5">
    <source>
        <dbReference type="Pfam" id="PF01168"/>
    </source>
</evidence>
<dbReference type="InterPro" id="IPR001608">
    <property type="entry name" value="Ala_racemase_N"/>
</dbReference>
<proteinExistence type="inferred from homology"/>
<dbReference type="CDD" id="cd00635">
    <property type="entry name" value="PLPDE_III_YBL036c_like"/>
    <property type="match status" value="1"/>
</dbReference>
<keyword evidence="1 2" id="KW-0663">Pyridoxal phosphate</keyword>
<accession>A0A2G6E4U7</accession>
<feature type="domain" description="Alanine racemase N-terminal" evidence="5">
    <location>
        <begin position="2"/>
        <end position="222"/>
    </location>
</feature>
<dbReference type="InterPro" id="IPR029066">
    <property type="entry name" value="PLP-binding_barrel"/>
</dbReference>
<feature type="modified residue" description="N6-(pyridoxal phosphate)lysine" evidence="2 3">
    <location>
        <position position="25"/>
    </location>
</feature>
<dbReference type="SUPFAM" id="SSF51419">
    <property type="entry name" value="PLP-binding barrel"/>
    <property type="match status" value="1"/>
</dbReference>
<organism evidence="6 7">
    <name type="scientific">candidate division KSB3 bacterium</name>
    <dbReference type="NCBI Taxonomy" id="2044937"/>
    <lineage>
        <taxon>Bacteria</taxon>
        <taxon>candidate division KSB3</taxon>
    </lineage>
</organism>
<reference evidence="6 7" key="1">
    <citation type="submission" date="2017-10" db="EMBL/GenBank/DDBJ databases">
        <title>Novel microbial diversity and functional potential in the marine mammal oral microbiome.</title>
        <authorList>
            <person name="Dudek N.K."/>
            <person name="Sun C.L."/>
            <person name="Burstein D."/>
            <person name="Kantor R.S."/>
            <person name="Aliaga Goltsman D.S."/>
            <person name="Bik E.M."/>
            <person name="Thomas B.C."/>
            <person name="Banfield J.F."/>
            <person name="Relman D.A."/>
        </authorList>
    </citation>
    <scope>NUCLEOTIDE SEQUENCE [LARGE SCALE GENOMIC DNA]</scope>
    <source>
        <strain evidence="6">DOLZORAL124_49_17</strain>
    </source>
</reference>
<comment type="caution">
    <text evidence="6">The sequence shown here is derived from an EMBL/GenBank/DDBJ whole genome shotgun (WGS) entry which is preliminary data.</text>
</comment>
<dbReference type="HAMAP" id="MF_02087">
    <property type="entry name" value="PLP_homeostasis"/>
    <property type="match status" value="1"/>
</dbReference>
<evidence type="ECO:0000256" key="1">
    <source>
        <dbReference type="ARBA" id="ARBA00022898"/>
    </source>
</evidence>
<dbReference type="NCBIfam" id="TIGR00044">
    <property type="entry name" value="YggS family pyridoxal phosphate-dependent enzyme"/>
    <property type="match status" value="1"/>
</dbReference>
<comment type="cofactor">
    <cofactor evidence="3">
        <name>pyridoxal 5'-phosphate</name>
        <dbReference type="ChEBI" id="CHEBI:597326"/>
    </cofactor>
</comment>
<dbReference type="Pfam" id="PF01168">
    <property type="entry name" value="Ala_racemase_N"/>
    <property type="match status" value="1"/>
</dbReference>
<dbReference type="Gene3D" id="3.20.20.10">
    <property type="entry name" value="Alanine racemase"/>
    <property type="match status" value="1"/>
</dbReference>
<evidence type="ECO:0000313" key="6">
    <source>
        <dbReference type="EMBL" id="PID56808.1"/>
    </source>
</evidence>
<comment type="function">
    <text evidence="2">Pyridoxal 5'-phosphate (PLP)-binding protein, which is involved in PLP homeostasis.</text>
</comment>
<sequence length="225" mass="25327">MSIRENYQRIRGEVPDHVTIVLAAKTRSVEEVLEAIDAGAEHIGENYVQEAEKMLTALGERARELEWHLIGSLQKNKINKALSIFDLFQTVDSLDSAKAIDARAARIAKVVPIYVEVNIGSEDSKSGMPPEYDAIERLVREIARLDNVRLEGLMTMGVFSPDPEESRPYFRQARKIYDRLALLDIPNVSLKTLSMGMSDSYQVAIEEGASMIRLGTIVFGKRQYR</sequence>
<dbReference type="PANTHER" id="PTHR10146">
    <property type="entry name" value="PROLINE SYNTHETASE CO-TRANSCRIBED BACTERIAL HOMOLOG PROTEIN"/>
    <property type="match status" value="1"/>
</dbReference>
<evidence type="ECO:0000256" key="3">
    <source>
        <dbReference type="PIRSR" id="PIRSR004848-1"/>
    </source>
</evidence>
<dbReference type="EMBL" id="PDPS01000031">
    <property type="protein sequence ID" value="PID56808.1"/>
    <property type="molecule type" value="Genomic_DNA"/>
</dbReference>
<evidence type="ECO:0000256" key="4">
    <source>
        <dbReference type="RuleBase" id="RU004514"/>
    </source>
</evidence>
<protein>
    <recommendedName>
        <fullName evidence="2">Pyridoxal phosphate homeostasis protein</fullName>
        <shortName evidence="2">PLP homeostasis protein</shortName>
    </recommendedName>
</protein>
<dbReference type="GO" id="GO:0030170">
    <property type="term" value="F:pyridoxal phosphate binding"/>
    <property type="evidence" value="ECO:0007669"/>
    <property type="project" value="UniProtKB-UniRule"/>
</dbReference>
<dbReference type="PIRSF" id="PIRSF004848">
    <property type="entry name" value="YBL036c_PLPDEIII"/>
    <property type="match status" value="1"/>
</dbReference>
<dbReference type="AlphaFoldDB" id="A0A2G6E4U7"/>
<dbReference type="InterPro" id="IPR011078">
    <property type="entry name" value="PyrdxlP_homeostasis"/>
</dbReference>
<dbReference type="PANTHER" id="PTHR10146:SF14">
    <property type="entry name" value="PYRIDOXAL PHOSPHATE HOMEOSTASIS PROTEIN"/>
    <property type="match status" value="1"/>
</dbReference>